<dbReference type="EMBL" id="CAJNYD010002537">
    <property type="protein sequence ID" value="CAF3425018.1"/>
    <property type="molecule type" value="Genomic_DNA"/>
</dbReference>
<dbReference type="Proteomes" id="UP000663838">
    <property type="component" value="Unassembled WGS sequence"/>
</dbReference>
<dbReference type="Proteomes" id="UP000663872">
    <property type="component" value="Unassembled WGS sequence"/>
</dbReference>
<dbReference type="Proteomes" id="UP000663862">
    <property type="component" value="Unassembled WGS sequence"/>
</dbReference>
<keyword evidence="18" id="KW-1185">Reference proteome</keyword>
<comment type="caution">
    <text evidence="7">The sequence shown here is derived from an EMBL/GenBank/DDBJ whole genome shotgun (WGS) entry which is preliminary data.</text>
</comment>
<keyword evidence="5" id="KW-0812">Transmembrane</keyword>
<feature type="transmembrane region" description="Helical" evidence="5">
    <location>
        <begin position="97"/>
        <end position="119"/>
    </location>
</feature>
<gene>
    <name evidence="10" type="ORF">FME351_LOCUS30526</name>
    <name evidence="9" type="ORF">GRG538_LOCUS17007</name>
    <name evidence="12" type="ORF">HFQ381_LOCUS24693</name>
    <name evidence="11" type="ORF">KIK155_LOCUS32843</name>
    <name evidence="8" type="ORF">LUA448_LOCUS19802</name>
    <name evidence="15" type="ORF">QYT958_LOCUS22908</name>
    <name evidence="7" type="ORF">TIS948_LOCUS4218</name>
    <name evidence="16" type="ORF">TOA249_LOCUS26299</name>
    <name evidence="14" type="ORF">TSG867_LOCUS23615</name>
    <name evidence="13" type="ORF">UJA718_LOCUS25261</name>
</gene>
<dbReference type="InterPro" id="IPR013083">
    <property type="entry name" value="Znf_RING/FYVE/PHD"/>
</dbReference>
<dbReference type="Pfam" id="PF00097">
    <property type="entry name" value="zf-C3HC4"/>
    <property type="match status" value="1"/>
</dbReference>
<dbReference type="SUPFAM" id="SSF57850">
    <property type="entry name" value="RING/U-box"/>
    <property type="match status" value="1"/>
</dbReference>
<reference evidence="7" key="1">
    <citation type="submission" date="2021-02" db="EMBL/GenBank/DDBJ databases">
        <authorList>
            <person name="Nowell W R."/>
        </authorList>
    </citation>
    <scope>NUCLEOTIDE SEQUENCE</scope>
</reference>
<evidence type="ECO:0000313" key="18">
    <source>
        <dbReference type="Proteomes" id="UP000663873"/>
    </source>
</evidence>
<dbReference type="GO" id="GO:0008270">
    <property type="term" value="F:zinc ion binding"/>
    <property type="evidence" value="ECO:0007669"/>
    <property type="project" value="UniProtKB-KW"/>
</dbReference>
<keyword evidence="1" id="KW-0479">Metal-binding</keyword>
<evidence type="ECO:0000313" key="14">
    <source>
        <dbReference type="EMBL" id="CAF4535907.1"/>
    </source>
</evidence>
<dbReference type="EMBL" id="CAJOBQ010002053">
    <property type="protein sequence ID" value="CAF4535907.1"/>
    <property type="molecule type" value="Genomic_DNA"/>
</dbReference>
<dbReference type="InterPro" id="IPR001841">
    <property type="entry name" value="Znf_RING"/>
</dbReference>
<dbReference type="EMBL" id="CAJNYU010004341">
    <property type="protein sequence ID" value="CAF3745459.1"/>
    <property type="molecule type" value="Genomic_DNA"/>
</dbReference>
<dbReference type="Proteomes" id="UP000663851">
    <property type="component" value="Unassembled WGS sequence"/>
</dbReference>
<dbReference type="Proteomes" id="UP000663869">
    <property type="component" value="Unassembled WGS sequence"/>
</dbReference>
<evidence type="ECO:0000313" key="10">
    <source>
        <dbReference type="EMBL" id="CAF3745459.1"/>
    </source>
</evidence>
<dbReference type="PROSITE" id="PS50089">
    <property type="entry name" value="ZF_RING_2"/>
    <property type="match status" value="1"/>
</dbReference>
<dbReference type="InterPro" id="IPR018957">
    <property type="entry name" value="Znf_C3HC4_RING-type"/>
</dbReference>
<dbReference type="AlphaFoldDB" id="A0A817MLD2"/>
<evidence type="ECO:0000313" key="13">
    <source>
        <dbReference type="EMBL" id="CAF4485560.1"/>
    </source>
</evidence>
<dbReference type="EMBL" id="CAJOBS010003046">
    <property type="protein sequence ID" value="CAF4843751.1"/>
    <property type="molecule type" value="Genomic_DNA"/>
</dbReference>
<evidence type="ECO:0000313" key="9">
    <source>
        <dbReference type="EMBL" id="CAF3491274.1"/>
    </source>
</evidence>
<sequence length="123" mass="13922">MENSEKKLRHNDDDKCEICWEQPPTRTTLINCAHSQSFCESCIKSWICVGHRHCPKCRTPCPIEDYLEKTKNNTSSINNAFPNINCRPASSQRPPTVSYVVDHILVSCSIGLCIGLIIYPTIL</sequence>
<dbReference type="EMBL" id="CAJNXB010000449">
    <property type="protein sequence ID" value="CAF3054673.1"/>
    <property type="molecule type" value="Genomic_DNA"/>
</dbReference>
<dbReference type="EMBL" id="CAJNYV010006185">
    <property type="protein sequence ID" value="CAF3808382.1"/>
    <property type="molecule type" value="Genomic_DNA"/>
</dbReference>
<protein>
    <recommendedName>
        <fullName evidence="6">RING-type domain-containing protein</fullName>
    </recommendedName>
</protein>
<accession>A0A817MLD2</accession>
<dbReference type="Gene3D" id="3.30.40.10">
    <property type="entry name" value="Zinc/RING finger domain, C3HC4 (zinc finger)"/>
    <property type="match status" value="1"/>
</dbReference>
<keyword evidence="5" id="KW-0472">Membrane</keyword>
<evidence type="ECO:0000313" key="7">
    <source>
        <dbReference type="EMBL" id="CAF3054673.1"/>
    </source>
</evidence>
<dbReference type="Proteomes" id="UP000663833">
    <property type="component" value="Unassembled WGS sequence"/>
</dbReference>
<evidence type="ECO:0000259" key="6">
    <source>
        <dbReference type="PROSITE" id="PS50089"/>
    </source>
</evidence>
<evidence type="ECO:0000313" key="15">
    <source>
        <dbReference type="EMBL" id="CAF4784509.1"/>
    </source>
</evidence>
<dbReference type="EMBL" id="CAJNYT010002754">
    <property type="protein sequence ID" value="CAF3491274.1"/>
    <property type="molecule type" value="Genomic_DNA"/>
</dbReference>
<feature type="domain" description="RING-type" evidence="6">
    <location>
        <begin position="16"/>
        <end position="58"/>
    </location>
</feature>
<dbReference type="EMBL" id="CAJOBO010002641">
    <property type="protein sequence ID" value="CAF4461575.1"/>
    <property type="molecule type" value="Genomic_DNA"/>
</dbReference>
<evidence type="ECO:0000313" key="16">
    <source>
        <dbReference type="EMBL" id="CAF4843751.1"/>
    </source>
</evidence>
<evidence type="ECO:0000256" key="5">
    <source>
        <dbReference type="SAM" id="Phobius"/>
    </source>
</evidence>
<evidence type="ECO:0000313" key="17">
    <source>
        <dbReference type="Proteomes" id="UP000663825"/>
    </source>
</evidence>
<evidence type="ECO:0000256" key="3">
    <source>
        <dbReference type="ARBA" id="ARBA00022833"/>
    </source>
</evidence>
<evidence type="ECO:0000256" key="1">
    <source>
        <dbReference type="ARBA" id="ARBA00022723"/>
    </source>
</evidence>
<evidence type="ECO:0000313" key="8">
    <source>
        <dbReference type="EMBL" id="CAF3425018.1"/>
    </source>
</evidence>
<dbReference type="Proteomes" id="UP000663825">
    <property type="component" value="Unassembled WGS sequence"/>
</dbReference>
<dbReference type="Proteomes" id="UP000663873">
    <property type="component" value="Unassembled WGS sequence"/>
</dbReference>
<name>A0A817MLD2_9BILA</name>
<evidence type="ECO:0000313" key="12">
    <source>
        <dbReference type="EMBL" id="CAF4461575.1"/>
    </source>
</evidence>
<dbReference type="Proteomes" id="UP000663865">
    <property type="component" value="Unassembled WGS sequence"/>
</dbReference>
<dbReference type="Proteomes" id="UP000663848">
    <property type="component" value="Unassembled WGS sequence"/>
</dbReference>
<dbReference type="OrthoDB" id="10040427at2759"/>
<evidence type="ECO:0000256" key="4">
    <source>
        <dbReference type="PROSITE-ProRule" id="PRU00175"/>
    </source>
</evidence>
<proteinExistence type="predicted"/>
<evidence type="ECO:0000313" key="11">
    <source>
        <dbReference type="EMBL" id="CAF3808382.1"/>
    </source>
</evidence>
<keyword evidence="3" id="KW-0862">Zinc</keyword>
<keyword evidence="5" id="KW-1133">Transmembrane helix</keyword>
<dbReference type="EMBL" id="CAJOBR010004506">
    <property type="protein sequence ID" value="CAF4784509.1"/>
    <property type="molecule type" value="Genomic_DNA"/>
</dbReference>
<keyword evidence="2 4" id="KW-0863">Zinc-finger</keyword>
<evidence type="ECO:0000256" key="2">
    <source>
        <dbReference type="ARBA" id="ARBA00022771"/>
    </source>
</evidence>
<organism evidence="7 17">
    <name type="scientific">Rotaria socialis</name>
    <dbReference type="NCBI Taxonomy" id="392032"/>
    <lineage>
        <taxon>Eukaryota</taxon>
        <taxon>Metazoa</taxon>
        <taxon>Spiralia</taxon>
        <taxon>Gnathifera</taxon>
        <taxon>Rotifera</taxon>
        <taxon>Eurotatoria</taxon>
        <taxon>Bdelloidea</taxon>
        <taxon>Philodinida</taxon>
        <taxon>Philodinidae</taxon>
        <taxon>Rotaria</taxon>
    </lineage>
</organism>
<dbReference type="EMBL" id="CAJOBP010006116">
    <property type="protein sequence ID" value="CAF4485560.1"/>
    <property type="molecule type" value="Genomic_DNA"/>
</dbReference>